<accession>A0A5J6V9S6</accession>
<dbReference type="InterPro" id="IPR000192">
    <property type="entry name" value="Aminotrans_V_dom"/>
</dbReference>
<feature type="domain" description="Aminotransferase class V" evidence="1">
    <location>
        <begin position="27"/>
        <end position="282"/>
    </location>
</feature>
<dbReference type="OrthoDB" id="7592443at2"/>
<dbReference type="InterPro" id="IPR015424">
    <property type="entry name" value="PyrdxlP-dep_Trfase"/>
</dbReference>
<keyword evidence="3" id="KW-1185">Reference proteome</keyword>
<dbReference type="Proteomes" id="UP000326546">
    <property type="component" value="Chromosome"/>
</dbReference>
<proteinExistence type="predicted"/>
<evidence type="ECO:0000313" key="2">
    <source>
        <dbReference type="EMBL" id="QFG70267.1"/>
    </source>
</evidence>
<evidence type="ECO:0000259" key="1">
    <source>
        <dbReference type="Pfam" id="PF00266"/>
    </source>
</evidence>
<dbReference type="Pfam" id="PF00266">
    <property type="entry name" value="Aminotran_5"/>
    <property type="match status" value="2"/>
</dbReference>
<dbReference type="EMBL" id="CP044427">
    <property type="protein sequence ID" value="QFG70267.1"/>
    <property type="molecule type" value="Genomic_DNA"/>
</dbReference>
<gene>
    <name evidence="2" type="ORF">FY030_09665</name>
</gene>
<dbReference type="SUPFAM" id="SSF53383">
    <property type="entry name" value="PLP-dependent transferases"/>
    <property type="match status" value="1"/>
</dbReference>
<dbReference type="NCBIfam" id="TIGR01976">
    <property type="entry name" value="am_tr_V_VC1184"/>
    <property type="match status" value="1"/>
</dbReference>
<dbReference type="AlphaFoldDB" id="A0A5J6V9S6"/>
<reference evidence="2 3" key="1">
    <citation type="submission" date="2019-09" db="EMBL/GenBank/DDBJ databases">
        <title>Serinicoccus pratensis sp. nov., isolated from meadow soil.</title>
        <authorList>
            <person name="Zhang W."/>
        </authorList>
    </citation>
    <scope>NUCLEOTIDE SEQUENCE [LARGE SCALE GENOMIC DNA]</scope>
    <source>
        <strain evidence="2 3">W204</strain>
    </source>
</reference>
<dbReference type="KEGG" id="serw:FY030_09665"/>
<sequence>MPSPHPALDVAAVRAHFPALTTGTAHFDGPGGSQTPAVLAEAVAATLTSSIANRGAVTAAEQRAETIVQGARAAMGDLLGTDPATVIFGRSMTALTMDLARTLARCRDWGPGDEVVVTSLDHDANIRPWIIAAETVGASVRWAELDPETGELPPGAVEAVLTERTRLVAVTGASNLIGTRPDLPAIISAAHAVGALVHVDGVHLAAHAAVSREQLGADLLSCSPYKFFGPHLGVLSGRADLLEELRPDKLLPSPEAVPERFEMGTLPYELLAGTTATVDFIAGLAGLSGSAVSAGSGATSAPQTRRERLEASFAAVEAHEDALRARAEDGLAAIDGVHLHSRARHRTPTLLFTIDGVEPAAVHRHLAARGINAPASHFYAWDCSHRLGLGPSGGVRVGMAPYTTQEEVDRLLEGVSELGC</sequence>
<feature type="domain" description="Aminotransferase class V" evidence="1">
    <location>
        <begin position="311"/>
        <end position="411"/>
    </location>
</feature>
<dbReference type="InterPro" id="IPR015421">
    <property type="entry name" value="PyrdxlP-dep_Trfase_major"/>
</dbReference>
<dbReference type="InterPro" id="IPR011340">
    <property type="entry name" value="Cys_dSase-rel"/>
</dbReference>
<dbReference type="PANTHER" id="PTHR43586:SF21">
    <property type="entry name" value="PYRIDOXAL PHOSPHATE (PLP)-DEPENDENT ASPARTATE AMINOTRANSFERASE SUPERFAMILY"/>
    <property type="match status" value="1"/>
</dbReference>
<dbReference type="PANTHER" id="PTHR43586">
    <property type="entry name" value="CYSTEINE DESULFURASE"/>
    <property type="match status" value="1"/>
</dbReference>
<organism evidence="2 3">
    <name type="scientific">Ornithinimicrobium pratense</name>
    <dbReference type="NCBI Taxonomy" id="2593973"/>
    <lineage>
        <taxon>Bacteria</taxon>
        <taxon>Bacillati</taxon>
        <taxon>Actinomycetota</taxon>
        <taxon>Actinomycetes</taxon>
        <taxon>Micrococcales</taxon>
        <taxon>Ornithinimicrobiaceae</taxon>
        <taxon>Ornithinimicrobium</taxon>
    </lineage>
</organism>
<name>A0A5J6V9S6_9MICO</name>
<dbReference type="Gene3D" id="3.40.640.10">
    <property type="entry name" value="Type I PLP-dependent aspartate aminotransferase-like (Major domain)"/>
    <property type="match status" value="1"/>
</dbReference>
<evidence type="ECO:0000313" key="3">
    <source>
        <dbReference type="Proteomes" id="UP000326546"/>
    </source>
</evidence>
<protein>
    <submittedName>
        <fullName evidence="2">Cysteine desulfurase-like protein</fullName>
    </submittedName>
</protein>
<dbReference type="Gene3D" id="3.90.1150.10">
    <property type="entry name" value="Aspartate Aminotransferase, domain 1"/>
    <property type="match status" value="1"/>
</dbReference>
<dbReference type="InterPro" id="IPR015422">
    <property type="entry name" value="PyrdxlP-dep_Trfase_small"/>
</dbReference>